<evidence type="ECO:0000313" key="4">
    <source>
        <dbReference type="EMBL" id="EDQ90111.1"/>
    </source>
</evidence>
<feature type="coiled-coil region" evidence="1">
    <location>
        <begin position="244"/>
        <end position="271"/>
    </location>
</feature>
<evidence type="ECO:0000256" key="1">
    <source>
        <dbReference type="SAM" id="Coils"/>
    </source>
</evidence>
<dbReference type="OMA" id="WSEHRTE"/>
<dbReference type="KEGG" id="mbr:MONBRDRAFT_24583"/>
<dbReference type="AlphaFoldDB" id="A9UWW0"/>
<protein>
    <recommendedName>
        <fullName evidence="3">WW domain-containing protein</fullName>
    </recommendedName>
</protein>
<feature type="region of interest" description="Disordered" evidence="2">
    <location>
        <begin position="283"/>
        <end position="305"/>
    </location>
</feature>
<dbReference type="CDD" id="cd00201">
    <property type="entry name" value="WW"/>
    <property type="match status" value="1"/>
</dbReference>
<keyword evidence="5" id="KW-1185">Reference proteome</keyword>
<feature type="region of interest" description="Disordered" evidence="2">
    <location>
        <begin position="528"/>
        <end position="600"/>
    </location>
</feature>
<dbReference type="EMBL" id="CH991548">
    <property type="protein sequence ID" value="EDQ90111.1"/>
    <property type="molecule type" value="Genomic_DNA"/>
</dbReference>
<sequence length="600" mass="67125">MALATAAEARTRDDLQRLQQTWKTGLQDAQRETQEARDQARQLQVALEQERQHGIKLQQQLDQAQVSATRQQSRARIELEQQLVDLEQRCRDLTLDRDVWRDKAQSLERELHAQLAQRASRRDAAEANDATRSSTTNTQVGAEAETSHDVLRQRIKHLESSARTLASRVGQLEAEKDNAVRERNHLLDEAHEVNAYLERLKADLAHAQASSSTHRTDGHPTQSSYPHASLLNQFGADADTRAQISMLESSLQKALDQRDRARQDVSSLQHDLTALRHAHERLRGKAADDIQSARQQASSSTRQLERRLTRLQGTGETQAAALDALQGENRRLQSQLQTLSTTNAQQSAKGPTALITNHDAALSVLFMLGKDRHLDALEDAIDAATQLLDQIAAYCQQPRARPNQIYDAVTLLLGQLEALHALPEDWSEHRTELGLRFYADDQARQTSWLHPVHSAEEANHLLGSDPFYPYNLDADAGSPGWSGAPTSIRGPLYSYAPPSTRSRTRPGPARASTRYAFTVRSAEPLYDRARPETTSLQSREPDYAPHTGANPYPTFSRDGGSSLYDRAAPTAITRNGRASTLRKLDAAKRRRNRYLHEQAE</sequence>
<dbReference type="RefSeq" id="XP_001744878.1">
    <property type="nucleotide sequence ID" value="XM_001744826.1"/>
</dbReference>
<dbReference type="PROSITE" id="PS50020">
    <property type="entry name" value="WW_DOMAIN_2"/>
    <property type="match status" value="1"/>
</dbReference>
<evidence type="ECO:0000256" key="2">
    <source>
        <dbReference type="SAM" id="MobiDB-lite"/>
    </source>
</evidence>
<proteinExistence type="predicted"/>
<feature type="compositionally biased region" description="Low complexity" evidence="2">
    <location>
        <begin position="289"/>
        <end position="302"/>
    </location>
</feature>
<keyword evidence="1" id="KW-0175">Coiled coil</keyword>
<dbReference type="InterPro" id="IPR001202">
    <property type="entry name" value="WW_dom"/>
</dbReference>
<dbReference type="Proteomes" id="UP000001357">
    <property type="component" value="Unassembled WGS sequence"/>
</dbReference>
<feature type="region of interest" description="Disordered" evidence="2">
    <location>
        <begin position="114"/>
        <end position="148"/>
    </location>
</feature>
<feature type="domain" description="WW" evidence="3">
    <location>
        <begin position="420"/>
        <end position="453"/>
    </location>
</feature>
<feature type="compositionally biased region" description="Low complexity" evidence="2">
    <location>
        <begin position="494"/>
        <end position="512"/>
    </location>
</feature>
<feature type="region of interest" description="Disordered" evidence="2">
    <location>
        <begin position="207"/>
        <end position="227"/>
    </location>
</feature>
<feature type="coiled-coil region" evidence="1">
    <location>
        <begin position="155"/>
        <end position="189"/>
    </location>
</feature>
<dbReference type="PROSITE" id="PS01159">
    <property type="entry name" value="WW_DOMAIN_1"/>
    <property type="match status" value="1"/>
</dbReference>
<dbReference type="GeneID" id="5890200"/>
<organism evidence="4 5">
    <name type="scientific">Monosiga brevicollis</name>
    <name type="common">Choanoflagellate</name>
    <dbReference type="NCBI Taxonomy" id="81824"/>
    <lineage>
        <taxon>Eukaryota</taxon>
        <taxon>Choanoflagellata</taxon>
        <taxon>Craspedida</taxon>
        <taxon>Salpingoecidae</taxon>
        <taxon>Monosiga</taxon>
    </lineage>
</organism>
<feature type="compositionally biased region" description="Polar residues" evidence="2">
    <location>
        <begin position="208"/>
        <end position="227"/>
    </location>
</feature>
<feature type="region of interest" description="Disordered" evidence="2">
    <location>
        <begin position="492"/>
        <end position="513"/>
    </location>
</feature>
<gene>
    <name evidence="4" type="ORF">MONBRDRAFT_24583</name>
</gene>
<accession>A9UWW0</accession>
<evidence type="ECO:0000313" key="5">
    <source>
        <dbReference type="Proteomes" id="UP000001357"/>
    </source>
</evidence>
<reference evidence="4 5" key="1">
    <citation type="journal article" date="2008" name="Nature">
        <title>The genome of the choanoflagellate Monosiga brevicollis and the origin of metazoans.</title>
        <authorList>
            <consortium name="JGI Sequencing"/>
            <person name="King N."/>
            <person name="Westbrook M.J."/>
            <person name="Young S.L."/>
            <person name="Kuo A."/>
            <person name="Abedin M."/>
            <person name="Chapman J."/>
            <person name="Fairclough S."/>
            <person name="Hellsten U."/>
            <person name="Isogai Y."/>
            <person name="Letunic I."/>
            <person name="Marr M."/>
            <person name="Pincus D."/>
            <person name="Putnam N."/>
            <person name="Rokas A."/>
            <person name="Wright K.J."/>
            <person name="Zuzow R."/>
            <person name="Dirks W."/>
            <person name="Good M."/>
            <person name="Goodstein D."/>
            <person name="Lemons D."/>
            <person name="Li W."/>
            <person name="Lyons J.B."/>
            <person name="Morris A."/>
            <person name="Nichols S."/>
            <person name="Richter D.J."/>
            <person name="Salamov A."/>
            <person name="Bork P."/>
            <person name="Lim W.A."/>
            <person name="Manning G."/>
            <person name="Miller W.T."/>
            <person name="McGinnis W."/>
            <person name="Shapiro H."/>
            <person name="Tjian R."/>
            <person name="Grigoriev I.V."/>
            <person name="Rokhsar D."/>
        </authorList>
    </citation>
    <scope>NUCLEOTIDE SEQUENCE [LARGE SCALE GENOMIC DNA]</scope>
    <source>
        <strain evidence="5">MX1 / ATCC 50154</strain>
    </source>
</reference>
<dbReference type="InterPro" id="IPR036020">
    <property type="entry name" value="WW_dom_sf"/>
</dbReference>
<dbReference type="Gene3D" id="2.20.70.10">
    <property type="match status" value="1"/>
</dbReference>
<feature type="compositionally biased region" description="Polar residues" evidence="2">
    <location>
        <begin position="130"/>
        <end position="140"/>
    </location>
</feature>
<evidence type="ECO:0000259" key="3">
    <source>
        <dbReference type="PROSITE" id="PS50020"/>
    </source>
</evidence>
<dbReference type="SMART" id="SM00456">
    <property type="entry name" value="WW"/>
    <property type="match status" value="1"/>
</dbReference>
<name>A9UWW0_MONBE</name>
<dbReference type="SUPFAM" id="SSF51045">
    <property type="entry name" value="WW domain"/>
    <property type="match status" value="1"/>
</dbReference>
<dbReference type="InParanoid" id="A9UWW0"/>